<feature type="non-terminal residue" evidence="1">
    <location>
        <position position="1"/>
    </location>
</feature>
<organism evidence="1 2">
    <name type="scientific">Drosophila rubida</name>
    <dbReference type="NCBI Taxonomy" id="30044"/>
    <lineage>
        <taxon>Eukaryota</taxon>
        <taxon>Metazoa</taxon>
        <taxon>Ecdysozoa</taxon>
        <taxon>Arthropoda</taxon>
        <taxon>Hexapoda</taxon>
        <taxon>Insecta</taxon>
        <taxon>Pterygota</taxon>
        <taxon>Neoptera</taxon>
        <taxon>Endopterygota</taxon>
        <taxon>Diptera</taxon>
        <taxon>Brachycera</taxon>
        <taxon>Muscomorpha</taxon>
        <taxon>Ephydroidea</taxon>
        <taxon>Drosophilidae</taxon>
        <taxon>Drosophila</taxon>
    </lineage>
</organism>
<evidence type="ECO:0000313" key="2">
    <source>
        <dbReference type="Proteomes" id="UP001200034"/>
    </source>
</evidence>
<gene>
    <name evidence="1" type="ORF">KR093_011373</name>
</gene>
<feature type="non-terminal residue" evidence="1">
    <location>
        <position position="249"/>
    </location>
</feature>
<dbReference type="EMBL" id="JAJJHW010000095">
    <property type="protein sequence ID" value="KAH8388048.1"/>
    <property type="molecule type" value="Genomic_DNA"/>
</dbReference>
<dbReference type="Proteomes" id="UP001200034">
    <property type="component" value="Unassembled WGS sequence"/>
</dbReference>
<dbReference type="AlphaFoldDB" id="A0AAD4PSL9"/>
<reference evidence="1" key="1">
    <citation type="journal article" date="2021" name="Mol. Ecol. Resour.">
        <title>Phylogenomic analyses of the genus Drosophila reveals genomic signals of climate adaptation.</title>
        <authorList>
            <person name="Li F."/>
            <person name="Rane R.V."/>
            <person name="Luria V."/>
            <person name="Xiong Z."/>
            <person name="Chen J."/>
            <person name="Li Z."/>
            <person name="Catullo R.A."/>
            <person name="Griffin P.C."/>
            <person name="Schiffer M."/>
            <person name="Pearce S."/>
            <person name="Lee S.F."/>
            <person name="McElroy K."/>
            <person name="Stocker A."/>
            <person name="Shirriffs J."/>
            <person name="Cockerell F."/>
            <person name="Coppin C."/>
            <person name="Sgro C.M."/>
            <person name="Karger A."/>
            <person name="Cain J.W."/>
            <person name="Weber J.A."/>
            <person name="Santpere G."/>
            <person name="Kirschner M.W."/>
            <person name="Hoffmann A.A."/>
            <person name="Oakeshott J.G."/>
            <person name="Zhang G."/>
        </authorList>
    </citation>
    <scope>NUCLEOTIDE SEQUENCE</scope>
    <source>
        <strain evidence="1">BGI-SZ-2011g</strain>
    </source>
</reference>
<protein>
    <submittedName>
        <fullName evidence="1">Uncharacterized protein</fullName>
    </submittedName>
</protein>
<evidence type="ECO:0000313" key="1">
    <source>
        <dbReference type="EMBL" id="KAH8388048.1"/>
    </source>
</evidence>
<accession>A0AAD4PSL9</accession>
<name>A0AAD4PSL9_9MUSC</name>
<comment type="caution">
    <text evidence="1">The sequence shown here is derived from an EMBL/GenBank/DDBJ whole genome shotgun (WGS) entry which is preliminary data.</text>
</comment>
<sequence>CRYLWELVYKNLRPEEMATLQTLACMLFLLPDNDAETRKARKMLLRKTFQARVPLEPMLVHYFTDNLLNHFKLNRPGVGYIMSIATFICRKDILGQAVAVCLLWSIVFRCAESCAIMHQYRDLGELSTALVSVPVERIGLDTFCILLHSIGCLLHLMLCNKWQAEFVAYGYPASYFRLLPQDGRKLRAWIEETVEYYQEHTKSIVRRIRYEAVKVLASLHYLEVNSIQWCATCHSGATDKICVLGQINN</sequence>
<keyword evidence="2" id="KW-1185">Reference proteome</keyword>
<proteinExistence type="predicted"/>